<evidence type="ECO:0000313" key="2">
    <source>
        <dbReference type="EMBL" id="KZN94027.1"/>
    </source>
</evidence>
<evidence type="ECO:0000256" key="1">
    <source>
        <dbReference type="SAM" id="MobiDB-lite"/>
    </source>
</evidence>
<dbReference type="AlphaFoldDB" id="A0A161ZN40"/>
<reference evidence="2" key="1">
    <citation type="journal article" date="2014" name="Genome Announc.">
        <title>Complete sequencing and chromosome-scale genome assembly of the industrial progenitor strain P2niaD18 from the penicillin producer Penicillium chrysogenum.</title>
        <authorList>
            <person name="Specht T."/>
            <person name="Dahlmann T.A."/>
            <person name="Zadra I."/>
            <person name="Kurnsteiner H."/>
            <person name="Kuck U."/>
        </authorList>
    </citation>
    <scope>NUCLEOTIDE SEQUENCE [LARGE SCALE GENOMIC DNA]</scope>
    <source>
        <strain evidence="2">P2niaD18</strain>
    </source>
</reference>
<dbReference type="Proteomes" id="UP000076449">
    <property type="component" value="Chromosome I"/>
</dbReference>
<organism evidence="2">
    <name type="scientific">Penicillium chrysogenum</name>
    <name type="common">Penicillium notatum</name>
    <dbReference type="NCBI Taxonomy" id="5076"/>
    <lineage>
        <taxon>Eukaryota</taxon>
        <taxon>Fungi</taxon>
        <taxon>Dikarya</taxon>
        <taxon>Ascomycota</taxon>
        <taxon>Pezizomycotina</taxon>
        <taxon>Eurotiomycetes</taxon>
        <taxon>Eurotiomycetidae</taxon>
        <taxon>Eurotiales</taxon>
        <taxon>Aspergillaceae</taxon>
        <taxon>Penicillium</taxon>
        <taxon>Penicillium chrysogenum species complex</taxon>
    </lineage>
</organism>
<protein>
    <submittedName>
        <fullName evidence="2">Uncharacterized protein</fullName>
    </submittedName>
</protein>
<proteinExistence type="predicted"/>
<name>A0A161ZN40_PENCH</name>
<gene>
    <name evidence="2" type="ORF">EN45_042150</name>
</gene>
<accession>A0A161ZN40</accession>
<feature type="compositionally biased region" description="Basic and acidic residues" evidence="1">
    <location>
        <begin position="16"/>
        <end position="40"/>
    </location>
</feature>
<dbReference type="EMBL" id="CM002798">
    <property type="protein sequence ID" value="KZN94027.1"/>
    <property type="molecule type" value="Genomic_DNA"/>
</dbReference>
<sequence>MEETIAELRRQLEGERQALGKERKAREEAERLQGEAERRLQPNTLSQAIRVETDATLTTQGDATDPVNRLYPKRIVHWLDFPQLQEQVWRKFDRTAAFTSRPLFPSDTQIDYVVTNIQNRPIYSEASLRNFERDTVDNFVEMVIKALRDDEVFRHEFGIHGQVTFYDRKMTLEYHGFDNSEEEEWWSEDESECLDREQDIEEHEYTISGNKARTLKIRLFLTDEGMDDFKWIKNFVAKCTCDGITVANALARYIYREDIRSEFWERMEEPSEETCDVAFHIFDRSGAVKAKYKDHPVQRGTTVWGNELDHGPLS</sequence>
<feature type="region of interest" description="Disordered" evidence="1">
    <location>
        <begin position="16"/>
        <end position="41"/>
    </location>
</feature>